<evidence type="ECO:0000313" key="3">
    <source>
        <dbReference type="EMBL" id="OWQ84456.1"/>
    </source>
</evidence>
<dbReference type="Proteomes" id="UP000197468">
    <property type="component" value="Unassembled WGS sequence"/>
</dbReference>
<dbReference type="InterPro" id="IPR018683">
    <property type="entry name" value="DUF2169"/>
</dbReference>
<protein>
    <recommendedName>
        <fullName evidence="2">DUF2169 domain-containing protein</fullName>
    </recommendedName>
</protein>
<dbReference type="RefSeq" id="WP_088387754.1">
    <property type="nucleotide sequence ID" value="NZ_NIOF01000016.1"/>
</dbReference>
<evidence type="ECO:0000256" key="1">
    <source>
        <dbReference type="SAM" id="MobiDB-lite"/>
    </source>
</evidence>
<keyword evidence="4" id="KW-1185">Reference proteome</keyword>
<accession>A0A246IWA1</accession>
<evidence type="ECO:0000313" key="4">
    <source>
        <dbReference type="Proteomes" id="UP000197468"/>
    </source>
</evidence>
<dbReference type="AlphaFoldDB" id="A0A246IWA1"/>
<name>A0A246IWA1_9BURK</name>
<sequence>MNFVDQSGGKAGWTVGYQRDGRELLVVMMKRTYRLPRNGEAPTIAPTQLPLVEHDVFSGEAGLTAPLFDSDYAHRKPACDVLLVGSAHAPGGAPARRVPVGLRVGAMTKQFDVVGPREWRQGVLGLGQSEPAPFVALPLSYDVAFGGTDATEADLGRTFTYLENPVGRGYRRHMERLDGQPLPNTEESGKPVEHPRKSYRPMAFSPIGRNWTPRAGYAGTYDKAWQTSRAPFWPDDFDERYFQAAPPDQLIAHPAGGEEVTLLNLTPDGRRGFQLPRERMPVTFIPHRGRDVTQDAVLDTVVLEPDAERFSLVWRTAIALGKSVFDVRETIAGEMSAAWHRARRFPEKRYYASLAEAVAARRRRSS</sequence>
<organism evidence="3 4">
    <name type="scientific">Roseateles aquatilis</name>
    <dbReference type="NCBI Taxonomy" id="431061"/>
    <lineage>
        <taxon>Bacteria</taxon>
        <taxon>Pseudomonadati</taxon>
        <taxon>Pseudomonadota</taxon>
        <taxon>Betaproteobacteria</taxon>
        <taxon>Burkholderiales</taxon>
        <taxon>Sphaerotilaceae</taxon>
        <taxon>Roseateles</taxon>
    </lineage>
</organism>
<feature type="domain" description="DUF2169" evidence="2">
    <location>
        <begin position="20"/>
        <end position="315"/>
    </location>
</feature>
<feature type="compositionally biased region" description="Basic and acidic residues" evidence="1">
    <location>
        <begin position="187"/>
        <end position="196"/>
    </location>
</feature>
<comment type="caution">
    <text evidence="3">The sequence shown here is derived from an EMBL/GenBank/DDBJ whole genome shotgun (WGS) entry which is preliminary data.</text>
</comment>
<feature type="region of interest" description="Disordered" evidence="1">
    <location>
        <begin position="177"/>
        <end position="205"/>
    </location>
</feature>
<reference evidence="3 4" key="1">
    <citation type="journal article" date="2008" name="Int. J. Syst. Evol. Microbiol.">
        <title>Description of Roseateles aquatilis sp. nov. and Roseateles terrae sp. nov., in the class Betaproteobacteria, and emended description of the genus Roseateles.</title>
        <authorList>
            <person name="Gomila M."/>
            <person name="Bowien B."/>
            <person name="Falsen E."/>
            <person name="Moore E.R."/>
            <person name="Lalucat J."/>
        </authorList>
    </citation>
    <scope>NUCLEOTIDE SEQUENCE [LARGE SCALE GENOMIC DNA]</scope>
    <source>
        <strain evidence="3 4">CCUG 48205</strain>
    </source>
</reference>
<dbReference type="EMBL" id="NIOF01000016">
    <property type="protein sequence ID" value="OWQ84456.1"/>
    <property type="molecule type" value="Genomic_DNA"/>
</dbReference>
<evidence type="ECO:0000259" key="2">
    <source>
        <dbReference type="Pfam" id="PF09937"/>
    </source>
</evidence>
<dbReference type="OrthoDB" id="237820at2"/>
<dbReference type="Pfam" id="PF09937">
    <property type="entry name" value="DUF2169"/>
    <property type="match status" value="1"/>
</dbReference>
<proteinExistence type="predicted"/>
<gene>
    <name evidence="3" type="ORF">CDN99_24515</name>
</gene>